<dbReference type="RefSeq" id="WP_062392094.1">
    <property type="nucleotide sequence ID" value="NZ_CP011853.1"/>
</dbReference>
<accession>A0A0N9MPK6</accession>
<feature type="transmembrane region" description="Helical" evidence="1">
    <location>
        <begin position="88"/>
        <end position="107"/>
    </location>
</feature>
<keyword evidence="1" id="KW-0812">Transmembrane</keyword>
<keyword evidence="1" id="KW-0472">Membrane</keyword>
<feature type="transmembrane region" description="Helical" evidence="1">
    <location>
        <begin position="7"/>
        <end position="28"/>
    </location>
</feature>
<organism evidence="2 3">
    <name type="scientific">Gordonia phthalatica</name>
    <dbReference type="NCBI Taxonomy" id="1136941"/>
    <lineage>
        <taxon>Bacteria</taxon>
        <taxon>Bacillati</taxon>
        <taxon>Actinomycetota</taxon>
        <taxon>Actinomycetes</taxon>
        <taxon>Mycobacteriales</taxon>
        <taxon>Gordoniaceae</taxon>
        <taxon>Gordonia</taxon>
    </lineage>
</organism>
<dbReference type="STRING" id="1136941.ACH46_05880"/>
<dbReference type="KEGG" id="goq:ACH46_05880"/>
<gene>
    <name evidence="2" type="ORF">ACH46_05880</name>
</gene>
<dbReference type="Proteomes" id="UP000063789">
    <property type="component" value="Chromosome"/>
</dbReference>
<keyword evidence="3" id="KW-1185">Reference proteome</keyword>
<dbReference type="AlphaFoldDB" id="A0A0N9MPK6"/>
<protein>
    <submittedName>
        <fullName evidence="2">Uncharacterized protein</fullName>
    </submittedName>
</protein>
<feature type="transmembrane region" description="Helical" evidence="1">
    <location>
        <begin position="61"/>
        <end position="82"/>
    </location>
</feature>
<dbReference type="EMBL" id="CP011853">
    <property type="protein sequence ID" value="ALG84122.1"/>
    <property type="molecule type" value="Genomic_DNA"/>
</dbReference>
<reference evidence="2 3" key="2">
    <citation type="journal article" date="2017" name="Int. J. Syst. Evol. Microbiol.">
        <title>Gordonia phthalatica sp. nov., a di-n-butyl phthalate-degrading bacterium isolated from activated sludge.</title>
        <authorList>
            <person name="Jin D."/>
            <person name="Kong X."/>
            <person name="Jia M."/>
            <person name="Yu X."/>
            <person name="Wang X."/>
            <person name="Zhuang X."/>
            <person name="Deng Y."/>
            <person name="Bai Z."/>
        </authorList>
    </citation>
    <scope>NUCLEOTIDE SEQUENCE [LARGE SCALE GENOMIC DNA]</scope>
    <source>
        <strain evidence="2 3">QH-11</strain>
    </source>
</reference>
<evidence type="ECO:0000313" key="2">
    <source>
        <dbReference type="EMBL" id="ALG84122.1"/>
    </source>
</evidence>
<proteinExistence type="predicted"/>
<evidence type="ECO:0000313" key="3">
    <source>
        <dbReference type="Proteomes" id="UP000063789"/>
    </source>
</evidence>
<evidence type="ECO:0000256" key="1">
    <source>
        <dbReference type="SAM" id="Phobius"/>
    </source>
</evidence>
<keyword evidence="1" id="KW-1133">Transmembrane helix</keyword>
<feature type="transmembrane region" description="Helical" evidence="1">
    <location>
        <begin position="34"/>
        <end position="54"/>
    </location>
</feature>
<reference evidence="3" key="1">
    <citation type="submission" date="2015-06" db="EMBL/GenBank/DDBJ databases">
        <title>Complete genome sequence and metabolic analysis of phthalate degradation pathway in Gordonia sp. QH-11.</title>
        <authorList>
            <person name="Jin D."/>
            <person name="Kong X."/>
            <person name="Bai Z."/>
        </authorList>
    </citation>
    <scope>NUCLEOTIDE SEQUENCE [LARGE SCALE GENOMIC DNA]</scope>
    <source>
        <strain evidence="3">QH-11</strain>
    </source>
</reference>
<name>A0A0N9MPK6_9ACTN</name>
<dbReference type="OrthoDB" id="4376916at2"/>
<sequence>MTRVDRLEFAVLVVGSVLLGILTAAFLMVRVGSFPFPITAVIACAVNLLIYRIAAAYTESAWQFAPLGAWTLVTVLAMLPVFGNGSLITGWRLLLLLILGAGVPAYYASNARLKRVVAGASDRP</sequence>
<dbReference type="PATRIC" id="fig|1136941.3.peg.1202"/>